<reference evidence="2" key="1">
    <citation type="journal article" date="2020" name="Syst. Appl. Microbiol.">
        <title>Streptomyces alkaliterrae sp. nov., isolated from an alkaline soil, and emended descriptions of Streptomyces alkaliphilus, Streptomyces calidiresistens and Streptomyces durbertensis.</title>
        <authorList>
            <person name="Swiecimska M."/>
            <person name="Golinska P."/>
            <person name="Nouioui I."/>
            <person name="Wypij M."/>
            <person name="Rai M."/>
            <person name="Sangal V."/>
            <person name="Goodfellow M."/>
        </authorList>
    </citation>
    <scope>NUCLEOTIDE SEQUENCE [LARGE SCALE GENOMIC DNA]</scope>
    <source>
        <strain evidence="2">DSM 104538</strain>
    </source>
</reference>
<dbReference type="Pfam" id="PF19692">
    <property type="entry name" value="DUF6193"/>
    <property type="match status" value="1"/>
</dbReference>
<proteinExistence type="predicted"/>
<evidence type="ECO:0000313" key="1">
    <source>
        <dbReference type="EMBL" id="MBB1242784.1"/>
    </source>
</evidence>
<dbReference type="InterPro" id="IPR045682">
    <property type="entry name" value="DUF6193"/>
</dbReference>
<protein>
    <submittedName>
        <fullName evidence="1">Uncharacterized protein</fullName>
    </submittedName>
</protein>
<gene>
    <name evidence="1" type="ORF">GL263_04230</name>
</gene>
<comment type="caution">
    <text evidence="1">The sequence shown here is derived from an EMBL/GenBank/DDBJ whole genome shotgun (WGS) entry which is preliminary data.</text>
</comment>
<dbReference type="EMBL" id="WMLF01000035">
    <property type="protein sequence ID" value="MBB1242784.1"/>
    <property type="molecule type" value="Genomic_DNA"/>
</dbReference>
<dbReference type="Proteomes" id="UP000766698">
    <property type="component" value="Unassembled WGS sequence"/>
</dbReference>
<organism evidence="1 2">
    <name type="scientific">Streptomyces durbertensis</name>
    <dbReference type="NCBI Taxonomy" id="2448886"/>
    <lineage>
        <taxon>Bacteria</taxon>
        <taxon>Bacillati</taxon>
        <taxon>Actinomycetota</taxon>
        <taxon>Actinomycetes</taxon>
        <taxon>Kitasatosporales</taxon>
        <taxon>Streptomycetaceae</taxon>
        <taxon>Streptomyces</taxon>
    </lineage>
</organism>
<sequence length="266" mass="28134">MTSNSPRHVRREATPADPALYPDLAAAGGLAAALELAAATQGVDVGAVISDAADPLRTAGVTSTAPDRRPCRIHIGAESRWFIIDGWRQGVQLLSGSTSDLAELARAAAGWRSGARLREIEKVAPFIEVSELAEAHERGPAEAVTVRWRLLLADLRQEADRLAAARWTLALAETASVEPRLRRLYPLTSHWSLHFSTCTGFPYSWDVPFVAPLGGGRYRVCGPSRGTVIGEAETAEQAIALVVAGLPVGCGPAVAGTSDGPRPTSM</sequence>
<evidence type="ECO:0000313" key="2">
    <source>
        <dbReference type="Proteomes" id="UP000766698"/>
    </source>
</evidence>
<keyword evidence="2" id="KW-1185">Reference proteome</keyword>
<name>A0ABR6EBR4_9ACTN</name>
<accession>A0ABR6EBR4</accession>